<reference evidence="1" key="1">
    <citation type="submission" date="2023-12" db="EMBL/GenBank/DDBJ databases">
        <title>Genome assembly of Anisodus tanguticus.</title>
        <authorList>
            <person name="Wang Y.-J."/>
        </authorList>
    </citation>
    <scope>NUCLEOTIDE SEQUENCE</scope>
    <source>
        <strain evidence="1">KB-2021</strain>
        <tissue evidence="1">Leaf</tissue>
    </source>
</reference>
<dbReference type="AlphaFoldDB" id="A0AAE1QQQ8"/>
<dbReference type="Proteomes" id="UP001291623">
    <property type="component" value="Unassembled WGS sequence"/>
</dbReference>
<keyword evidence="2" id="KW-1185">Reference proteome</keyword>
<dbReference type="EMBL" id="JAVYJV010000024">
    <property type="protein sequence ID" value="KAK4337858.1"/>
    <property type="molecule type" value="Genomic_DNA"/>
</dbReference>
<evidence type="ECO:0000313" key="2">
    <source>
        <dbReference type="Proteomes" id="UP001291623"/>
    </source>
</evidence>
<name>A0AAE1QQQ8_9SOLA</name>
<comment type="caution">
    <text evidence="1">The sequence shown here is derived from an EMBL/GenBank/DDBJ whole genome shotgun (WGS) entry which is preliminary data.</text>
</comment>
<accession>A0AAE1QQQ8</accession>
<gene>
    <name evidence="1" type="ORF">RND71_042345</name>
</gene>
<organism evidence="1 2">
    <name type="scientific">Anisodus tanguticus</name>
    <dbReference type="NCBI Taxonomy" id="243964"/>
    <lineage>
        <taxon>Eukaryota</taxon>
        <taxon>Viridiplantae</taxon>
        <taxon>Streptophyta</taxon>
        <taxon>Embryophyta</taxon>
        <taxon>Tracheophyta</taxon>
        <taxon>Spermatophyta</taxon>
        <taxon>Magnoliopsida</taxon>
        <taxon>eudicotyledons</taxon>
        <taxon>Gunneridae</taxon>
        <taxon>Pentapetalae</taxon>
        <taxon>asterids</taxon>
        <taxon>lamiids</taxon>
        <taxon>Solanales</taxon>
        <taxon>Solanaceae</taxon>
        <taxon>Solanoideae</taxon>
        <taxon>Hyoscyameae</taxon>
        <taxon>Anisodus</taxon>
    </lineage>
</organism>
<proteinExistence type="predicted"/>
<protein>
    <submittedName>
        <fullName evidence="1">Uncharacterized protein</fullName>
    </submittedName>
</protein>
<sequence>MEPQVPMLFEVSYQMQGSKWKGIHVAFLSYVHPASCSQGKEDIIKEIPPSFACKIYRPCFNDSSKYLEDEPNDLNRVQGMLSTKDVWIS</sequence>
<evidence type="ECO:0000313" key="1">
    <source>
        <dbReference type="EMBL" id="KAK4337858.1"/>
    </source>
</evidence>